<keyword evidence="1" id="KW-1133">Transmembrane helix</keyword>
<gene>
    <name evidence="2" type="ORF">SAMN04488565_2130</name>
</gene>
<evidence type="ECO:0000313" key="3">
    <source>
        <dbReference type="Proteomes" id="UP000182690"/>
    </source>
</evidence>
<keyword evidence="1" id="KW-0472">Membrane</keyword>
<dbReference type="Proteomes" id="UP000182690">
    <property type="component" value="Unassembled WGS sequence"/>
</dbReference>
<protein>
    <recommendedName>
        <fullName evidence="4">DUF3093 domain-containing protein</fullName>
    </recommendedName>
</protein>
<dbReference type="eggNOG" id="ENOG5032Z7M">
    <property type="taxonomic scope" value="Bacteria"/>
</dbReference>
<dbReference type="Pfam" id="PF11292">
    <property type="entry name" value="DUF3093"/>
    <property type="match status" value="1"/>
</dbReference>
<dbReference type="EMBL" id="FNKB01000001">
    <property type="protein sequence ID" value="SDQ31839.1"/>
    <property type="molecule type" value="Genomic_DNA"/>
</dbReference>
<organism evidence="2 3">
    <name type="scientific">Leucobacter chromiiresistens</name>
    <dbReference type="NCBI Taxonomy" id="1079994"/>
    <lineage>
        <taxon>Bacteria</taxon>
        <taxon>Bacillati</taxon>
        <taxon>Actinomycetota</taxon>
        <taxon>Actinomycetes</taxon>
        <taxon>Micrococcales</taxon>
        <taxon>Microbacteriaceae</taxon>
        <taxon>Leucobacter</taxon>
    </lineage>
</organism>
<dbReference type="AlphaFoldDB" id="A0A1H0ZWV7"/>
<reference evidence="2 3" key="1">
    <citation type="submission" date="2016-10" db="EMBL/GenBank/DDBJ databases">
        <authorList>
            <person name="de Groot N.N."/>
        </authorList>
    </citation>
    <scope>NUCLEOTIDE SEQUENCE [LARGE SCALE GENOMIC DNA]</scope>
    <source>
        <strain evidence="2 3">DSM 22788</strain>
    </source>
</reference>
<evidence type="ECO:0008006" key="4">
    <source>
        <dbReference type="Google" id="ProtNLM"/>
    </source>
</evidence>
<sequence length="161" mass="16867">MVGMTRIASSAPPHSTYRERLLPGASLFVALVLVIPAVALVLTPINAQWAIPTGVIVYAILAATFLLSSPSIEVADGRLTAGRAEIPVSLLGDVELLGAEGLKAAIGPGCDARNYLLLRGWIHRGVRIANVDPADPAPQWILTTRHPKKLAEAIAAARVAA</sequence>
<proteinExistence type="predicted"/>
<evidence type="ECO:0000256" key="1">
    <source>
        <dbReference type="SAM" id="Phobius"/>
    </source>
</evidence>
<feature type="transmembrane region" description="Helical" evidence="1">
    <location>
        <begin position="21"/>
        <end position="43"/>
    </location>
</feature>
<dbReference type="STRING" id="1079994.SAMN04488565_2130"/>
<dbReference type="InterPro" id="IPR021443">
    <property type="entry name" value="DUF3093"/>
</dbReference>
<feature type="transmembrane region" description="Helical" evidence="1">
    <location>
        <begin position="49"/>
        <end position="68"/>
    </location>
</feature>
<evidence type="ECO:0000313" key="2">
    <source>
        <dbReference type="EMBL" id="SDQ31839.1"/>
    </source>
</evidence>
<keyword evidence="1" id="KW-0812">Transmembrane</keyword>
<name>A0A1H0ZWV7_9MICO</name>
<accession>A0A1H0ZWV7</accession>